<keyword evidence="3" id="KW-1185">Reference proteome</keyword>
<sequence length="193" mass="21928">MSKIKTMIMKNKKFFLLPILFVSLFLGSCSDDDVEEVVDRIRTIDDIPVSETASVDYLPINIFEIPIETDVNLRQALEDETGTDETIEQVEEIQLDDLDITLVSADDQENFDFVNSVTLGVRTDDLEYMEIAHLDEVPSGQTMIELSTTDEYVDDYAKSESLKLVVQFESVEDANNLEIRLDMEFDAKVNPSL</sequence>
<protein>
    <submittedName>
        <fullName evidence="2">Uncharacterized protein</fullName>
    </submittedName>
</protein>
<dbReference type="EMBL" id="BMWY01000003">
    <property type="protein sequence ID" value="GGZ52194.1"/>
    <property type="molecule type" value="Genomic_DNA"/>
</dbReference>
<feature type="chain" id="PRO_5046773779" evidence="1">
    <location>
        <begin position="32"/>
        <end position="193"/>
    </location>
</feature>
<accession>A0ABQ3BN03</accession>
<feature type="signal peptide" evidence="1">
    <location>
        <begin position="1"/>
        <end position="31"/>
    </location>
</feature>
<proteinExistence type="predicted"/>
<evidence type="ECO:0000313" key="3">
    <source>
        <dbReference type="Proteomes" id="UP000615593"/>
    </source>
</evidence>
<evidence type="ECO:0000256" key="1">
    <source>
        <dbReference type="SAM" id="SignalP"/>
    </source>
</evidence>
<name>A0ABQ3BN03_9FLAO</name>
<evidence type="ECO:0000313" key="2">
    <source>
        <dbReference type="EMBL" id="GGZ52194.1"/>
    </source>
</evidence>
<comment type="caution">
    <text evidence="2">The sequence shown here is derived from an EMBL/GenBank/DDBJ whole genome shotgun (WGS) entry which is preliminary data.</text>
</comment>
<gene>
    <name evidence="2" type="ORF">GCM10008088_12260</name>
</gene>
<dbReference type="Proteomes" id="UP000615593">
    <property type="component" value="Unassembled WGS sequence"/>
</dbReference>
<dbReference type="PROSITE" id="PS51257">
    <property type="entry name" value="PROKAR_LIPOPROTEIN"/>
    <property type="match status" value="1"/>
</dbReference>
<organism evidence="2 3">
    <name type="scientific">Mesonia mobilis</name>
    <dbReference type="NCBI Taxonomy" id="369791"/>
    <lineage>
        <taxon>Bacteria</taxon>
        <taxon>Pseudomonadati</taxon>
        <taxon>Bacteroidota</taxon>
        <taxon>Flavobacteriia</taxon>
        <taxon>Flavobacteriales</taxon>
        <taxon>Flavobacteriaceae</taxon>
        <taxon>Mesonia</taxon>
    </lineage>
</organism>
<keyword evidence="1" id="KW-0732">Signal</keyword>
<reference evidence="3" key="1">
    <citation type="journal article" date="2019" name="Int. J. Syst. Evol. Microbiol.">
        <title>The Global Catalogue of Microorganisms (GCM) 10K type strain sequencing project: providing services to taxonomists for standard genome sequencing and annotation.</title>
        <authorList>
            <consortium name="The Broad Institute Genomics Platform"/>
            <consortium name="The Broad Institute Genome Sequencing Center for Infectious Disease"/>
            <person name="Wu L."/>
            <person name="Ma J."/>
        </authorList>
    </citation>
    <scope>NUCLEOTIDE SEQUENCE [LARGE SCALE GENOMIC DNA]</scope>
    <source>
        <strain evidence="3">KCTC 12708</strain>
    </source>
</reference>